<sequence>MASYVYFRFACSTDMDVVRFDGEFITAGELKYLVERKTGVHRDRTVVLELYDPSTGERYTRPGAVIQKCKSVIAKRSPRVKPPSIVAKRATGTAAGVAVEGKGDAEEKLQVVKKDLDDLLLGPRPFEAQGEGGRSPGKAAGDVRRAGGAETHRGSSKSAEELGSRGEGAARRSCARAQAAGYGGVLSRAGESGIGSGPTAGKGEGGALTSMKNEGGRGQLNAKDGIVSSGAAGRRQPRGEVKSGPRWGGPSGRRSHGEWPVEVHKPVRAENELSPGNTLDKCCAKGSAPWLGTTSQEDDFGLMLPFIHELLPIAPPGLLKKVFGDGAPVSEQQWETLKKEHSERMVRLRPSTFTRYG</sequence>
<feature type="compositionally biased region" description="Gly residues" evidence="1">
    <location>
        <begin position="192"/>
        <end position="206"/>
    </location>
</feature>
<dbReference type="GO" id="GO:0008270">
    <property type="term" value="F:zinc ion binding"/>
    <property type="evidence" value="ECO:0007669"/>
    <property type="project" value="InterPro"/>
</dbReference>
<dbReference type="Pfam" id="PF08783">
    <property type="entry name" value="DWNN"/>
    <property type="match status" value="1"/>
</dbReference>
<protein>
    <recommendedName>
        <fullName evidence="2">DWNN domain-containing protein</fullName>
    </recommendedName>
</protein>
<reference evidence="3" key="1">
    <citation type="submission" date="2020-12" db="EMBL/GenBank/DDBJ databases">
        <authorList>
            <person name="Iha C."/>
        </authorList>
    </citation>
    <scope>NUCLEOTIDE SEQUENCE</scope>
</reference>
<dbReference type="Gene3D" id="3.10.20.90">
    <property type="entry name" value="Phosphatidylinositol 3-kinase Catalytic Subunit, Chain A, domain 1"/>
    <property type="match status" value="1"/>
</dbReference>
<feature type="compositionally biased region" description="Basic and acidic residues" evidence="1">
    <location>
        <begin position="141"/>
        <end position="170"/>
    </location>
</feature>
<feature type="region of interest" description="Disordered" evidence="1">
    <location>
        <begin position="186"/>
        <end position="262"/>
    </location>
</feature>
<evidence type="ECO:0000259" key="2">
    <source>
        <dbReference type="PROSITE" id="PS51282"/>
    </source>
</evidence>
<dbReference type="SMART" id="SM01180">
    <property type="entry name" value="DWNN"/>
    <property type="match status" value="1"/>
</dbReference>
<dbReference type="Proteomes" id="UP000708148">
    <property type="component" value="Unassembled WGS sequence"/>
</dbReference>
<feature type="region of interest" description="Disordered" evidence="1">
    <location>
        <begin position="122"/>
        <end position="170"/>
    </location>
</feature>
<dbReference type="PROSITE" id="PS51282">
    <property type="entry name" value="DWNN"/>
    <property type="match status" value="1"/>
</dbReference>
<keyword evidence="4" id="KW-1185">Reference proteome</keyword>
<dbReference type="EMBL" id="CAJHUC010003078">
    <property type="protein sequence ID" value="CAD7705301.1"/>
    <property type="molecule type" value="Genomic_DNA"/>
</dbReference>
<accession>A0A8S1JDM3</accession>
<gene>
    <name evidence="3" type="ORF">OSTQU699_LOCUS10656</name>
</gene>
<organism evidence="3 4">
    <name type="scientific">Ostreobium quekettii</name>
    <dbReference type="NCBI Taxonomy" id="121088"/>
    <lineage>
        <taxon>Eukaryota</taxon>
        <taxon>Viridiplantae</taxon>
        <taxon>Chlorophyta</taxon>
        <taxon>core chlorophytes</taxon>
        <taxon>Ulvophyceae</taxon>
        <taxon>TCBD clade</taxon>
        <taxon>Bryopsidales</taxon>
        <taxon>Ostreobineae</taxon>
        <taxon>Ostreobiaceae</taxon>
        <taxon>Ostreobium</taxon>
    </lineage>
</organism>
<proteinExistence type="predicted"/>
<evidence type="ECO:0000313" key="4">
    <source>
        <dbReference type="Proteomes" id="UP000708148"/>
    </source>
</evidence>
<dbReference type="InterPro" id="IPR014891">
    <property type="entry name" value="DWNN_domain"/>
</dbReference>
<feature type="domain" description="DWNN" evidence="2">
    <location>
        <begin position="5"/>
        <end position="78"/>
    </location>
</feature>
<evidence type="ECO:0000256" key="1">
    <source>
        <dbReference type="SAM" id="MobiDB-lite"/>
    </source>
</evidence>
<comment type="caution">
    <text evidence="3">The sequence shown here is derived from an EMBL/GenBank/DDBJ whole genome shotgun (WGS) entry which is preliminary data.</text>
</comment>
<name>A0A8S1JDM3_9CHLO</name>
<dbReference type="AlphaFoldDB" id="A0A8S1JDM3"/>
<evidence type="ECO:0000313" key="3">
    <source>
        <dbReference type="EMBL" id="CAD7705301.1"/>
    </source>
</evidence>
<dbReference type="OrthoDB" id="106784at2759"/>